<dbReference type="NCBIfam" id="NF033441">
    <property type="entry name" value="BREX_BrxC"/>
    <property type="match status" value="1"/>
</dbReference>
<accession>A0A5C6AGM0</accession>
<evidence type="ECO:0000256" key="1">
    <source>
        <dbReference type="SAM" id="MobiDB-lite"/>
    </source>
</evidence>
<protein>
    <recommendedName>
        <fullName evidence="4">BREX system P-loop protein BrxC</fullName>
    </recommendedName>
</protein>
<evidence type="ECO:0000313" key="2">
    <source>
        <dbReference type="EMBL" id="TWT98567.1"/>
    </source>
</evidence>
<comment type="caution">
    <text evidence="2">The sequence shown here is derived from an EMBL/GenBank/DDBJ whole genome shotgun (WGS) entry which is preliminary data.</text>
</comment>
<evidence type="ECO:0008006" key="4">
    <source>
        <dbReference type="Google" id="ProtNLM"/>
    </source>
</evidence>
<dbReference type="InterPro" id="IPR027417">
    <property type="entry name" value="P-loop_NTPase"/>
</dbReference>
<dbReference type="SUPFAM" id="SSF52540">
    <property type="entry name" value="P-loop containing nucleoside triphosphate hydrolases"/>
    <property type="match status" value="1"/>
</dbReference>
<gene>
    <name evidence="2" type="ORF">Pla52n_50830</name>
</gene>
<dbReference type="AlphaFoldDB" id="A0A5C6AGM0"/>
<keyword evidence="3" id="KW-1185">Reference proteome</keyword>
<evidence type="ECO:0000313" key="3">
    <source>
        <dbReference type="Proteomes" id="UP000320176"/>
    </source>
</evidence>
<dbReference type="InterPro" id="IPR047679">
    <property type="entry name" value="BREX_BrxC"/>
</dbReference>
<proteinExistence type="predicted"/>
<reference evidence="2 3" key="1">
    <citation type="submission" date="2019-02" db="EMBL/GenBank/DDBJ databases">
        <title>Deep-cultivation of Planctomycetes and their phenomic and genomic characterization uncovers novel biology.</title>
        <authorList>
            <person name="Wiegand S."/>
            <person name="Jogler M."/>
            <person name="Boedeker C."/>
            <person name="Pinto D."/>
            <person name="Vollmers J."/>
            <person name="Rivas-Marin E."/>
            <person name="Kohn T."/>
            <person name="Peeters S.H."/>
            <person name="Heuer A."/>
            <person name="Rast P."/>
            <person name="Oberbeckmann S."/>
            <person name="Bunk B."/>
            <person name="Jeske O."/>
            <person name="Meyerdierks A."/>
            <person name="Storesund J.E."/>
            <person name="Kallscheuer N."/>
            <person name="Luecker S."/>
            <person name="Lage O.M."/>
            <person name="Pohl T."/>
            <person name="Merkel B.J."/>
            <person name="Hornburger P."/>
            <person name="Mueller R.-W."/>
            <person name="Bruemmer F."/>
            <person name="Labrenz M."/>
            <person name="Spormann A.M."/>
            <person name="Op Den Camp H."/>
            <person name="Overmann J."/>
            <person name="Amann R."/>
            <person name="Jetten M.S.M."/>
            <person name="Mascher T."/>
            <person name="Medema M.H."/>
            <person name="Devos D.P."/>
            <person name="Kaster A.-K."/>
            <person name="Ovreas L."/>
            <person name="Rohde M."/>
            <person name="Galperin M.Y."/>
            <person name="Jogler C."/>
        </authorList>
    </citation>
    <scope>NUCLEOTIDE SEQUENCE [LARGE SCALE GENOMIC DNA]</scope>
    <source>
        <strain evidence="2 3">Pla52n</strain>
    </source>
</reference>
<dbReference type="RefSeq" id="WP_197454902.1">
    <property type="nucleotide sequence ID" value="NZ_CP151726.1"/>
</dbReference>
<organism evidence="2 3">
    <name type="scientific">Stieleria varia</name>
    <dbReference type="NCBI Taxonomy" id="2528005"/>
    <lineage>
        <taxon>Bacteria</taxon>
        <taxon>Pseudomonadati</taxon>
        <taxon>Planctomycetota</taxon>
        <taxon>Planctomycetia</taxon>
        <taxon>Pirellulales</taxon>
        <taxon>Pirellulaceae</taxon>
        <taxon>Stieleria</taxon>
    </lineage>
</organism>
<name>A0A5C6AGM0_9BACT</name>
<dbReference type="EMBL" id="SJPN01000006">
    <property type="protein sequence ID" value="TWT98567.1"/>
    <property type="molecule type" value="Genomic_DNA"/>
</dbReference>
<feature type="compositionally biased region" description="Basic and acidic residues" evidence="1">
    <location>
        <begin position="686"/>
        <end position="701"/>
    </location>
</feature>
<sequence>MIKNSELFVRDPAHSELMNNGQARITSEGTDQERDTLREELSNFVCEGQYEDGMVRILESYLQHLNGTSQPAAWVSGFFGSGKSHLLKMLCHLWIDTEFPDGSRARSLVKDLPEDVVAALKELDTEGRKAGGLHAVSGTLPSGDTSSVRLTVLGMILRSKGLPEQYAPAKFCLYLKNNGFYDQVKAAVEAKGKDFFRELNDLTVSPVLHDALVEVDAGYGDRKSARETIRGQFKKPADISSSELLQLTREVLSVDGKLPCTIIVLDEVQIHIGDSKDRTRDVVDVAEALSKQLESRIIVVGAGQNALASQAPHFKWLQDRFTIPIELSDTDVETVTRRVLLQKKPEHVDAIRKCLDVHSGEIERQLSGTRIGSKGSDRQIMVEDYPLLPVRRRFWEHVFRAVDPTGTSGMLRSQLRIIHDALHDYASSGLGTVVPADLMFDQLQPSLVHQGVLLRELDETIRSLDDGTEKGKLKRRLCGLTFLIRKIPREAGFDIGVRASEEMLADLMVSDLQDDGARLRKEIPDLLEELVNDGILLKDHSEYNLQTKEYSDWDAEFRKREQQLNANSSELTTKRDALIRAASHDAIKGISLIQGERKEKRKLAIHFGDDAPVVDGDAVPVWIRDEYSASEKNVVDSARAAGTDSPIVFVFLPRGNSKDLEKQIVRHEASTGTIKIKGVPSTPEGDEARSAMESRQTDAQRTRDEILGEIVDAAKVFKGGGAEVMSLTIEEKVKDAAKDALDRMFPKFGDGDHKNWPVVISRAKNNDDAPLGAVSWTGETKAHPVCKAILREIGAGCEGRQLQKIFGNAPYGWSQDAIDGAIMALHNSGDITVRAGGDSVPPGKLDQTKIKKAELRQETITLSASDKIALRGLFPTAGVPTRPSDDLEDKSSEFLKAMFDLASRAGGDAPLPVRPNTDHLTDLRNHAGNERLAKMLAVRDELSKQAEDWTSLAELSEKRMPQWERLGRLMKHGEGMDEFADIQSAADGIRDSRLLLEKTDHVTPLVKKAAAALRSAVTSSHDQYENTYNSELNTLKASDSWQKTDAAKQSELMQAEGLDGVPAISVGSDDELLRTLDATPLSSWKDKTDALKSRFASADARAAKLHEPKLQRMHLSSGTLKTPEDVKSWLAEQEAAINQKLKDGPVVIS</sequence>
<dbReference type="Proteomes" id="UP000320176">
    <property type="component" value="Unassembled WGS sequence"/>
</dbReference>
<feature type="region of interest" description="Disordered" evidence="1">
    <location>
        <begin position="675"/>
        <end position="701"/>
    </location>
</feature>